<evidence type="ECO:0000313" key="3">
    <source>
        <dbReference type="EMBL" id="ETW13832.1"/>
    </source>
</evidence>
<evidence type="ECO:0000259" key="2">
    <source>
        <dbReference type="PROSITE" id="PS50405"/>
    </source>
</evidence>
<keyword evidence="3" id="KW-0808">Transferase</keyword>
<dbReference type="Gene3D" id="3.40.30.10">
    <property type="entry name" value="Glutaredoxin"/>
    <property type="match status" value="1"/>
</dbReference>
<dbReference type="EMBL" id="AQQW01000002">
    <property type="protein sequence ID" value="ETW13832.1"/>
    <property type="molecule type" value="Genomic_DNA"/>
</dbReference>
<dbReference type="InterPro" id="IPR036282">
    <property type="entry name" value="Glutathione-S-Trfase_C_sf"/>
</dbReference>
<dbReference type="RefSeq" id="WP_043841999.1">
    <property type="nucleotide sequence ID" value="NZ_AQQW01000002.1"/>
</dbReference>
<dbReference type="AlphaFoldDB" id="W4HM36"/>
<keyword evidence="4" id="KW-1185">Reference proteome</keyword>
<sequence length="219" mass="24440">MTRARRELWTFAWVPPFAQGNVKDLRVRWALYEAGADYTVRTLPHNAAREDAYRALQPFGQVPAYRDGTVTLFETGAILLHLARVEPGLAAASPQEEASVAAWTLAALNSIEPRIDNVVMPRLFEPEASWLDDFDTLAQRLAGQRLDDLSTYLEGREWLTDTFSVADIVMATVLRSIDDRPLLAERPVLTGYLGRCLARPTFQKALDAQLATIAENEPA</sequence>
<dbReference type="CDD" id="cd03046">
    <property type="entry name" value="GST_N_GTT1_like"/>
    <property type="match status" value="1"/>
</dbReference>
<dbReference type="PATRIC" id="fig|1317118.6.peg.625"/>
<dbReference type="GO" id="GO:0016740">
    <property type="term" value="F:transferase activity"/>
    <property type="evidence" value="ECO:0007669"/>
    <property type="project" value="UniProtKB-KW"/>
</dbReference>
<comment type="caution">
    <text evidence="3">The sequence shown here is derived from an EMBL/GenBank/DDBJ whole genome shotgun (WGS) entry which is preliminary data.</text>
</comment>
<proteinExistence type="predicted"/>
<dbReference type="Pfam" id="PF02798">
    <property type="entry name" value="GST_N"/>
    <property type="match status" value="1"/>
</dbReference>
<dbReference type="PROSITE" id="PS50404">
    <property type="entry name" value="GST_NTER"/>
    <property type="match status" value="1"/>
</dbReference>
<protein>
    <submittedName>
        <fullName evidence="3">Glutathione S-transferase</fullName>
    </submittedName>
</protein>
<dbReference type="InterPro" id="IPR010987">
    <property type="entry name" value="Glutathione-S-Trfase_C-like"/>
</dbReference>
<dbReference type="SFLD" id="SFLDS00019">
    <property type="entry name" value="Glutathione_Transferase_(cytos"/>
    <property type="match status" value="1"/>
</dbReference>
<dbReference type="PANTHER" id="PTHR44051">
    <property type="entry name" value="GLUTATHIONE S-TRANSFERASE-RELATED"/>
    <property type="match status" value="1"/>
</dbReference>
<dbReference type="SUPFAM" id="SSF47616">
    <property type="entry name" value="GST C-terminal domain-like"/>
    <property type="match status" value="1"/>
</dbReference>
<evidence type="ECO:0000259" key="1">
    <source>
        <dbReference type="PROSITE" id="PS50404"/>
    </source>
</evidence>
<dbReference type="SUPFAM" id="SSF52833">
    <property type="entry name" value="Thioredoxin-like"/>
    <property type="match status" value="1"/>
</dbReference>
<dbReference type="Gene3D" id="1.20.1050.10">
    <property type="match status" value="1"/>
</dbReference>
<dbReference type="eggNOG" id="COG0625">
    <property type="taxonomic scope" value="Bacteria"/>
</dbReference>
<dbReference type="FunFam" id="3.40.30.10:FF:000331">
    <property type="entry name" value="Glutathione S-transferase"/>
    <property type="match status" value="1"/>
</dbReference>
<dbReference type="InterPro" id="IPR036249">
    <property type="entry name" value="Thioredoxin-like_sf"/>
</dbReference>
<gene>
    <name evidence="3" type="ORF">ATO8_03041</name>
</gene>
<name>W4HM36_9RHOB</name>
<accession>W4HM36</accession>
<reference evidence="3 4" key="1">
    <citation type="journal article" date="2014" name="Antonie Van Leeuwenhoek">
        <title>Roseivivax atlanticus sp. nov., isolated from surface seawater of the Atlantic Ocean.</title>
        <authorList>
            <person name="Li G."/>
            <person name="Lai Q."/>
            <person name="Liu X."/>
            <person name="Sun F."/>
            <person name="Shao Z."/>
        </authorList>
    </citation>
    <scope>NUCLEOTIDE SEQUENCE [LARGE SCALE GENOMIC DNA]</scope>
    <source>
        <strain evidence="3 4">22II-s10s</strain>
    </source>
</reference>
<dbReference type="InterPro" id="IPR004045">
    <property type="entry name" value="Glutathione_S-Trfase_N"/>
</dbReference>
<dbReference type="PROSITE" id="PS50405">
    <property type="entry name" value="GST_CTER"/>
    <property type="match status" value="1"/>
</dbReference>
<dbReference type="PANTHER" id="PTHR44051:SF8">
    <property type="entry name" value="GLUTATHIONE S-TRANSFERASE GSTA"/>
    <property type="match status" value="1"/>
</dbReference>
<dbReference type="Proteomes" id="UP000019063">
    <property type="component" value="Unassembled WGS sequence"/>
</dbReference>
<organism evidence="3 4">
    <name type="scientific">Roseivivax marinus</name>
    <dbReference type="NCBI Taxonomy" id="1379903"/>
    <lineage>
        <taxon>Bacteria</taxon>
        <taxon>Pseudomonadati</taxon>
        <taxon>Pseudomonadota</taxon>
        <taxon>Alphaproteobacteria</taxon>
        <taxon>Rhodobacterales</taxon>
        <taxon>Roseobacteraceae</taxon>
        <taxon>Roseivivax</taxon>
    </lineage>
</organism>
<dbReference type="InterPro" id="IPR040079">
    <property type="entry name" value="Glutathione_S-Trfase"/>
</dbReference>
<dbReference type="STRING" id="1379903.ATO8_03041"/>
<evidence type="ECO:0000313" key="4">
    <source>
        <dbReference type="Proteomes" id="UP000019063"/>
    </source>
</evidence>
<feature type="domain" description="GST C-terminal" evidence="2">
    <location>
        <begin position="93"/>
        <end position="219"/>
    </location>
</feature>
<feature type="domain" description="GST N-terminal" evidence="1">
    <location>
        <begin position="11"/>
        <end position="90"/>
    </location>
</feature>